<dbReference type="InterPro" id="IPR009057">
    <property type="entry name" value="Homeodomain-like_sf"/>
</dbReference>
<feature type="DNA-binding region" description="H-T-H motif" evidence="4">
    <location>
        <begin position="30"/>
        <end position="49"/>
    </location>
</feature>
<sequence>MGRHSDKAREVLLDTAAELFALHGIDAVSNRRITEHAGTANHSAIAYHFGDREGLLRALLSRHLQEMNRRRAVMISKVADDADLTDILACMILPWIQYLADRPVTSWHARFLFQVRTIPSMTDVLKASAGLNPEVEALTHRLESALGHLPSSVVRGRAAILGPMVLGSCAAYEERVQKGEKSNWTGVGYFLIDSCAGMLAAPVTHPDEYVTFTEEAFLL</sequence>
<dbReference type="EMBL" id="CP012677">
    <property type="protein sequence ID" value="ALE91446.1"/>
    <property type="molecule type" value="Genomic_DNA"/>
</dbReference>
<evidence type="ECO:0000313" key="6">
    <source>
        <dbReference type="EMBL" id="ALE91446.1"/>
    </source>
</evidence>
<proteinExistence type="predicted"/>
<feature type="domain" description="HTH tetR-type" evidence="5">
    <location>
        <begin position="6"/>
        <end position="67"/>
    </location>
</feature>
<dbReference type="GO" id="GO:0003700">
    <property type="term" value="F:DNA-binding transcription factor activity"/>
    <property type="evidence" value="ECO:0007669"/>
    <property type="project" value="TreeGrafter"/>
</dbReference>
<dbReference type="PANTHER" id="PTHR30055">
    <property type="entry name" value="HTH-TYPE TRANSCRIPTIONAL REGULATOR RUTR"/>
    <property type="match status" value="1"/>
</dbReference>
<dbReference type="KEGG" id="aaq:AOC05_02235"/>
<reference evidence="7" key="1">
    <citation type="submission" date="2015-09" db="EMBL/GenBank/DDBJ databases">
        <title>Complete genome of Arthrobacter alpinus strain R3.8.</title>
        <authorList>
            <person name="See-Too W.S."/>
            <person name="Chan K.G."/>
        </authorList>
    </citation>
    <scope>NUCLEOTIDE SEQUENCE [LARGE SCALE GENOMIC DNA]</scope>
    <source>
        <strain evidence="7">R3.8</strain>
    </source>
</reference>
<dbReference type="PROSITE" id="PS50977">
    <property type="entry name" value="HTH_TETR_2"/>
    <property type="match status" value="1"/>
</dbReference>
<evidence type="ECO:0000259" key="5">
    <source>
        <dbReference type="PROSITE" id="PS50977"/>
    </source>
</evidence>
<accession>A0A0M4RM67</accession>
<dbReference type="Gene3D" id="1.10.357.10">
    <property type="entry name" value="Tetracycline Repressor, domain 2"/>
    <property type="match status" value="1"/>
</dbReference>
<keyword evidence="3" id="KW-0804">Transcription</keyword>
<dbReference type="SUPFAM" id="SSF46689">
    <property type="entry name" value="Homeodomain-like"/>
    <property type="match status" value="1"/>
</dbReference>
<evidence type="ECO:0000313" key="7">
    <source>
        <dbReference type="Proteomes" id="UP000062833"/>
    </source>
</evidence>
<name>A0A0M4RM67_9MICC</name>
<dbReference type="PANTHER" id="PTHR30055:SF234">
    <property type="entry name" value="HTH-TYPE TRANSCRIPTIONAL REGULATOR BETI"/>
    <property type="match status" value="1"/>
</dbReference>
<gene>
    <name evidence="6" type="ORF">AOC05_02235</name>
</gene>
<evidence type="ECO:0000256" key="4">
    <source>
        <dbReference type="PROSITE-ProRule" id="PRU00335"/>
    </source>
</evidence>
<evidence type="ECO:0000256" key="1">
    <source>
        <dbReference type="ARBA" id="ARBA00023015"/>
    </source>
</evidence>
<evidence type="ECO:0000256" key="3">
    <source>
        <dbReference type="ARBA" id="ARBA00023163"/>
    </source>
</evidence>
<dbReference type="Proteomes" id="UP000062833">
    <property type="component" value="Chromosome"/>
</dbReference>
<keyword evidence="1" id="KW-0805">Transcription regulation</keyword>
<dbReference type="AlphaFoldDB" id="A0A0M4RM67"/>
<organism evidence="6 7">
    <name type="scientific">Arthrobacter alpinus</name>
    <dbReference type="NCBI Taxonomy" id="656366"/>
    <lineage>
        <taxon>Bacteria</taxon>
        <taxon>Bacillati</taxon>
        <taxon>Actinomycetota</taxon>
        <taxon>Actinomycetes</taxon>
        <taxon>Micrococcales</taxon>
        <taxon>Micrococcaceae</taxon>
        <taxon>Arthrobacter</taxon>
    </lineage>
</organism>
<evidence type="ECO:0000256" key="2">
    <source>
        <dbReference type="ARBA" id="ARBA00023125"/>
    </source>
</evidence>
<dbReference type="InterPro" id="IPR001647">
    <property type="entry name" value="HTH_TetR"/>
</dbReference>
<dbReference type="InterPro" id="IPR050109">
    <property type="entry name" value="HTH-type_TetR-like_transc_reg"/>
</dbReference>
<keyword evidence="2 4" id="KW-0238">DNA-binding</keyword>
<keyword evidence="7" id="KW-1185">Reference proteome</keyword>
<dbReference type="Pfam" id="PF00440">
    <property type="entry name" value="TetR_N"/>
    <property type="match status" value="1"/>
</dbReference>
<dbReference type="GO" id="GO:0000976">
    <property type="term" value="F:transcription cis-regulatory region binding"/>
    <property type="evidence" value="ECO:0007669"/>
    <property type="project" value="TreeGrafter"/>
</dbReference>
<protein>
    <recommendedName>
        <fullName evidence="5">HTH tetR-type domain-containing protein</fullName>
    </recommendedName>
</protein>
<dbReference type="PATRIC" id="fig|656366.3.peg.503"/>